<keyword evidence="5 8" id="KW-0659">Purine metabolism</keyword>
<keyword evidence="11" id="KW-1185">Reference proteome</keyword>
<organism evidence="10 11">
    <name type="scientific">Spinactinospora alkalitolerans</name>
    <dbReference type="NCBI Taxonomy" id="687207"/>
    <lineage>
        <taxon>Bacteria</taxon>
        <taxon>Bacillati</taxon>
        <taxon>Actinomycetota</taxon>
        <taxon>Actinomycetes</taxon>
        <taxon>Streptosporangiales</taxon>
        <taxon>Nocardiopsidaceae</taxon>
        <taxon>Spinactinospora</taxon>
    </lineage>
</organism>
<evidence type="ECO:0000256" key="1">
    <source>
        <dbReference type="ARBA" id="ARBA00001043"/>
    </source>
</evidence>
<dbReference type="EMBL" id="JACCCC010000001">
    <property type="protein sequence ID" value="NYE49062.1"/>
    <property type="molecule type" value="Genomic_DNA"/>
</dbReference>
<evidence type="ECO:0000313" key="11">
    <source>
        <dbReference type="Proteomes" id="UP000589036"/>
    </source>
</evidence>
<dbReference type="InterPro" id="IPR000895">
    <property type="entry name" value="Transthyretin/HIU_hydrolase"/>
</dbReference>
<comment type="subunit">
    <text evidence="4 8">Homotetramer.</text>
</comment>
<dbReference type="AlphaFoldDB" id="A0A852U142"/>
<accession>A0A852U142</accession>
<dbReference type="InterPro" id="IPR036817">
    <property type="entry name" value="Transthyretin/HIU_hydrolase_sf"/>
</dbReference>
<evidence type="ECO:0000256" key="8">
    <source>
        <dbReference type="RuleBase" id="RU361270"/>
    </source>
</evidence>
<comment type="similarity">
    <text evidence="3 8">Belongs to the transthyretin family. 5-hydroxyisourate hydrolase subfamily.</text>
</comment>
<dbReference type="GO" id="GO:0006144">
    <property type="term" value="P:purine nucleobase metabolic process"/>
    <property type="evidence" value="ECO:0007669"/>
    <property type="project" value="UniProtKB-KW"/>
</dbReference>
<dbReference type="Pfam" id="PF00576">
    <property type="entry name" value="Transthyretin"/>
    <property type="match status" value="1"/>
</dbReference>
<comment type="function">
    <text evidence="2">Catalyzes the hydrolysis of 5-hydroxyisourate (HIU) to 2-oxo-4-hydroxy-4-carboxy-5-ureidoimidazoline (OHCU).</text>
</comment>
<name>A0A852U142_9ACTN</name>
<dbReference type="InterPro" id="IPR023416">
    <property type="entry name" value="Transthyretin/HIU_hydrolase_d"/>
</dbReference>
<dbReference type="InterPro" id="IPR023418">
    <property type="entry name" value="Thyroxine_BS"/>
</dbReference>
<dbReference type="PANTHER" id="PTHR10395:SF7">
    <property type="entry name" value="5-HYDROXYISOURATE HYDROLASE"/>
    <property type="match status" value="1"/>
</dbReference>
<comment type="catalytic activity">
    <reaction evidence="1 8">
        <text>5-hydroxyisourate + H2O = 5-hydroxy-2-oxo-4-ureido-2,5-dihydro-1H-imidazole-5-carboxylate + H(+)</text>
        <dbReference type="Rhea" id="RHEA:23736"/>
        <dbReference type="ChEBI" id="CHEBI:15377"/>
        <dbReference type="ChEBI" id="CHEBI:15378"/>
        <dbReference type="ChEBI" id="CHEBI:18072"/>
        <dbReference type="ChEBI" id="CHEBI:58639"/>
        <dbReference type="EC" id="3.5.2.17"/>
    </reaction>
</comment>
<dbReference type="InterPro" id="IPR014306">
    <property type="entry name" value="Hydroxyisourate_hydrolase"/>
</dbReference>
<evidence type="ECO:0000256" key="3">
    <source>
        <dbReference type="ARBA" id="ARBA00009850"/>
    </source>
</evidence>
<evidence type="ECO:0000259" key="9">
    <source>
        <dbReference type="SMART" id="SM00095"/>
    </source>
</evidence>
<protein>
    <recommendedName>
        <fullName evidence="8">5-hydroxyisourate hydrolase</fullName>
        <shortName evidence="8">HIU hydrolase</shortName>
        <shortName evidence="8">HIUHase</shortName>
        <ecNumber evidence="8">3.5.2.17</ecNumber>
    </recommendedName>
</protein>
<dbReference type="Gene3D" id="2.60.40.180">
    <property type="entry name" value="Transthyretin/hydroxyisourate hydrolase domain"/>
    <property type="match status" value="1"/>
</dbReference>
<keyword evidence="6 8" id="KW-0378">Hydrolase</keyword>
<gene>
    <name evidence="10" type="ORF">HDA32_004182</name>
</gene>
<dbReference type="NCBIfam" id="TIGR02962">
    <property type="entry name" value="hdxy_isourate"/>
    <property type="match status" value="1"/>
</dbReference>
<reference evidence="10 11" key="1">
    <citation type="submission" date="2020-07" db="EMBL/GenBank/DDBJ databases">
        <title>Sequencing the genomes of 1000 actinobacteria strains.</title>
        <authorList>
            <person name="Klenk H.-P."/>
        </authorList>
    </citation>
    <scope>NUCLEOTIDE SEQUENCE [LARGE SCALE GENOMIC DNA]</scope>
    <source>
        <strain evidence="10 11">CXB654</strain>
    </source>
</reference>
<feature type="binding site" evidence="7">
    <location>
        <position position="10"/>
    </location>
    <ligand>
        <name>substrate</name>
    </ligand>
</feature>
<feature type="binding site" evidence="7">
    <location>
        <position position="113"/>
    </location>
    <ligand>
        <name>substrate</name>
    </ligand>
</feature>
<dbReference type="EC" id="3.5.2.17" evidence="8"/>
<evidence type="ECO:0000256" key="4">
    <source>
        <dbReference type="ARBA" id="ARBA00011881"/>
    </source>
</evidence>
<comment type="caution">
    <text evidence="10">The sequence shown here is derived from an EMBL/GenBank/DDBJ whole genome shotgun (WGS) entry which is preliminary data.</text>
</comment>
<dbReference type="Proteomes" id="UP000589036">
    <property type="component" value="Unassembled WGS sequence"/>
</dbReference>
<dbReference type="SUPFAM" id="SSF49472">
    <property type="entry name" value="Transthyretin (synonym: prealbumin)"/>
    <property type="match status" value="1"/>
</dbReference>
<evidence type="ECO:0000256" key="2">
    <source>
        <dbReference type="ARBA" id="ARBA00002704"/>
    </source>
</evidence>
<feature type="domain" description="Transthyretin/hydroxyisourate hydrolase" evidence="9">
    <location>
        <begin position="2"/>
        <end position="115"/>
    </location>
</feature>
<dbReference type="CDD" id="cd05822">
    <property type="entry name" value="TLP_HIUase"/>
    <property type="match status" value="1"/>
</dbReference>
<dbReference type="PANTHER" id="PTHR10395">
    <property type="entry name" value="URICASE AND TRANSTHYRETIN-RELATED"/>
    <property type="match status" value="1"/>
</dbReference>
<feature type="binding site" evidence="7">
    <location>
        <position position="50"/>
    </location>
    <ligand>
        <name>substrate</name>
    </ligand>
</feature>
<evidence type="ECO:0000313" key="10">
    <source>
        <dbReference type="EMBL" id="NYE49062.1"/>
    </source>
</evidence>
<evidence type="ECO:0000256" key="5">
    <source>
        <dbReference type="ARBA" id="ARBA00022631"/>
    </source>
</evidence>
<dbReference type="PRINTS" id="PR00189">
    <property type="entry name" value="TRNSTHYRETIN"/>
</dbReference>
<dbReference type="RefSeq" id="WP_179644788.1">
    <property type="nucleotide sequence ID" value="NZ_BAAAYY010000031.1"/>
</dbReference>
<proteinExistence type="inferred from homology"/>
<dbReference type="SMART" id="SM00095">
    <property type="entry name" value="TR_THY"/>
    <property type="match status" value="1"/>
</dbReference>
<evidence type="ECO:0000256" key="7">
    <source>
        <dbReference type="PIRSR" id="PIRSR600895-51"/>
    </source>
</evidence>
<dbReference type="PROSITE" id="PS00768">
    <property type="entry name" value="TRANSTHYRETIN_1"/>
    <property type="match status" value="1"/>
</dbReference>
<dbReference type="GO" id="GO:0033971">
    <property type="term" value="F:hydroxyisourate hydrolase activity"/>
    <property type="evidence" value="ECO:0007669"/>
    <property type="project" value="UniProtKB-EC"/>
</dbReference>
<sequence>MTTPSHVTTHVLDAALGRPAAGVPVVLEAAGAEKASWRPVASGTTNDDGRVPDLGPERLSAGVYRVTFDTADYFERTGQRGFYPEVTVVFEIADEDAHYHVPLLLSPFAFSTYRGS</sequence>
<evidence type="ECO:0000256" key="6">
    <source>
        <dbReference type="ARBA" id="ARBA00022801"/>
    </source>
</evidence>